<reference evidence="4 5" key="1">
    <citation type="submission" date="2019-08" db="EMBL/GenBank/DDBJ databases">
        <title>Hyperibacter terrae gen. nov., sp. nov. and Hyperibacter viscosus sp. nov., two new members in the family Rhodospirillaceae isolated from the rhizosphere of Hypericum perforatum.</title>
        <authorList>
            <person name="Noviana Z."/>
        </authorList>
    </citation>
    <scope>NUCLEOTIDE SEQUENCE [LARGE SCALE GENOMIC DNA]</scope>
    <source>
        <strain evidence="4 5">R5913</strain>
    </source>
</reference>
<accession>A0A5J6MLM7</accession>
<evidence type="ECO:0000313" key="4">
    <source>
        <dbReference type="EMBL" id="QEX18458.1"/>
    </source>
</evidence>
<dbReference type="Proteomes" id="UP000326202">
    <property type="component" value="Chromosome"/>
</dbReference>
<feature type="domain" description="Sulfatase N-terminal" evidence="3">
    <location>
        <begin position="8"/>
        <end position="385"/>
    </location>
</feature>
<keyword evidence="2" id="KW-0378">Hydrolase</keyword>
<dbReference type="InterPro" id="IPR000917">
    <property type="entry name" value="Sulfatase_N"/>
</dbReference>
<dbReference type="GO" id="GO:0008484">
    <property type="term" value="F:sulfuric ester hydrolase activity"/>
    <property type="evidence" value="ECO:0007669"/>
    <property type="project" value="TreeGrafter"/>
</dbReference>
<evidence type="ECO:0000259" key="3">
    <source>
        <dbReference type="Pfam" id="PF00884"/>
    </source>
</evidence>
<keyword evidence="1" id="KW-0479">Metal-binding</keyword>
<organism evidence="4 5">
    <name type="scientific">Hypericibacter terrae</name>
    <dbReference type="NCBI Taxonomy" id="2602015"/>
    <lineage>
        <taxon>Bacteria</taxon>
        <taxon>Pseudomonadati</taxon>
        <taxon>Pseudomonadota</taxon>
        <taxon>Alphaproteobacteria</taxon>
        <taxon>Rhodospirillales</taxon>
        <taxon>Dongiaceae</taxon>
        <taxon>Hypericibacter</taxon>
    </lineage>
</organism>
<dbReference type="SUPFAM" id="SSF53649">
    <property type="entry name" value="Alkaline phosphatase-like"/>
    <property type="match status" value="1"/>
</dbReference>
<dbReference type="OrthoDB" id="9795675at2"/>
<name>A0A5J6MLM7_9PROT</name>
<dbReference type="KEGG" id="htq:FRZ44_37650"/>
<evidence type="ECO:0000256" key="1">
    <source>
        <dbReference type="ARBA" id="ARBA00022723"/>
    </source>
</evidence>
<keyword evidence="5" id="KW-1185">Reference proteome</keyword>
<dbReference type="Pfam" id="PF00884">
    <property type="entry name" value="Sulfatase"/>
    <property type="match status" value="1"/>
</dbReference>
<gene>
    <name evidence="4" type="ORF">FRZ44_37650</name>
</gene>
<dbReference type="CDD" id="cd16028">
    <property type="entry name" value="PMH"/>
    <property type="match status" value="1"/>
</dbReference>
<dbReference type="PANTHER" id="PTHR45953:SF1">
    <property type="entry name" value="IDURONATE 2-SULFATASE"/>
    <property type="match status" value="1"/>
</dbReference>
<dbReference type="EMBL" id="CP042906">
    <property type="protein sequence ID" value="QEX18458.1"/>
    <property type="molecule type" value="Genomic_DNA"/>
</dbReference>
<protein>
    <submittedName>
        <fullName evidence="4">Sulfatase</fullName>
    </submittedName>
</protein>
<evidence type="ECO:0000313" key="5">
    <source>
        <dbReference type="Proteomes" id="UP000326202"/>
    </source>
</evidence>
<dbReference type="PANTHER" id="PTHR45953">
    <property type="entry name" value="IDURONATE 2-SULFATASE"/>
    <property type="match status" value="1"/>
</dbReference>
<sequence length="520" mass="59107">MSDLPIRKVLFISADQWRAECLSAVGHPVVKTPHLDALASEGVLFRRHYAQASPCGPSRTSMLTGMYLMNHRSGRNGTPLDSRHTNIALEVRKAGYDPTLFGYTDTTPDPRRYAPDDPVLKTYEGVLPGMTVGLQLPDHMAPWIADLKAKGYEFRDRWDVYKPRAGFVRPPGRGHSFAPTLFSAEDSETTFMANAVLRWLSVRSDQPWFVHAVFLRPHPPVIAPEPYNALYDPAQLAMAVRASDAEEEGKQHPFLKLALASLREKGAFDEHYPDDLLEIGEPEVRQLRATYYGMMTQVDDQIGRIMAHLKATGEDRHTLVIFTCDHAEMLGDHWMWGKSGYFDQAYHIPLIIRDPRRVADGTRGQQIDRFTEAVDLMPTILEWLGRDIPHQCDGRSLIPMLEGEPVAPWREEAHYEFDFQDIVHQIPESTLGISSDQCKLAVLRGRRFKYVHFAALPPLLFDLEKDPFEQKNLAGDPAYAGEMLACAQKMLSWRMEHAEHVLSRQFVTERGMAETPPRRR</sequence>
<dbReference type="GO" id="GO:0005737">
    <property type="term" value="C:cytoplasm"/>
    <property type="evidence" value="ECO:0007669"/>
    <property type="project" value="TreeGrafter"/>
</dbReference>
<evidence type="ECO:0000256" key="2">
    <source>
        <dbReference type="ARBA" id="ARBA00022801"/>
    </source>
</evidence>
<proteinExistence type="predicted"/>
<dbReference type="GO" id="GO:0046872">
    <property type="term" value="F:metal ion binding"/>
    <property type="evidence" value="ECO:0007669"/>
    <property type="project" value="UniProtKB-KW"/>
</dbReference>
<dbReference type="AlphaFoldDB" id="A0A5J6MLM7"/>
<dbReference type="InterPro" id="IPR017850">
    <property type="entry name" value="Alkaline_phosphatase_core_sf"/>
</dbReference>
<dbReference type="RefSeq" id="WP_151178615.1">
    <property type="nucleotide sequence ID" value="NZ_CP042906.1"/>
</dbReference>
<dbReference type="Gene3D" id="3.40.720.10">
    <property type="entry name" value="Alkaline Phosphatase, subunit A"/>
    <property type="match status" value="1"/>
</dbReference>